<proteinExistence type="predicted"/>
<feature type="region of interest" description="Disordered" evidence="1">
    <location>
        <begin position="1"/>
        <end position="23"/>
    </location>
</feature>
<dbReference type="KEGG" id="fil:BN1229_v1_0820"/>
<accession>A0A0D6JBZ4</accession>
<evidence type="ECO:0000313" key="3">
    <source>
        <dbReference type="Proteomes" id="UP000033187"/>
    </source>
</evidence>
<gene>
    <name evidence="2" type="ORF">YBN1229_v1_0825</name>
</gene>
<name>A0A0D6JBZ4_9HYPH</name>
<keyword evidence="3" id="KW-1185">Reference proteome</keyword>
<dbReference type="AlphaFoldDB" id="A0A0D6JBZ4"/>
<evidence type="ECO:0000256" key="1">
    <source>
        <dbReference type="SAM" id="MobiDB-lite"/>
    </source>
</evidence>
<organism evidence="2 3">
    <name type="scientific">Candidatus Filomicrobium marinum</name>
    <dbReference type="NCBI Taxonomy" id="1608628"/>
    <lineage>
        <taxon>Bacteria</taxon>
        <taxon>Pseudomonadati</taxon>
        <taxon>Pseudomonadota</taxon>
        <taxon>Alphaproteobacteria</taxon>
        <taxon>Hyphomicrobiales</taxon>
        <taxon>Hyphomicrobiaceae</taxon>
        <taxon>Filomicrobium</taxon>
    </lineage>
</organism>
<protein>
    <submittedName>
        <fullName evidence="2">Uncharacterized protein</fullName>
    </submittedName>
</protein>
<evidence type="ECO:0000313" key="2">
    <source>
        <dbReference type="EMBL" id="CPR16476.1"/>
    </source>
</evidence>
<feature type="compositionally biased region" description="Basic and acidic residues" evidence="1">
    <location>
        <begin position="1"/>
        <end position="10"/>
    </location>
</feature>
<dbReference type="KEGG" id="fiy:BN1229_v1_0825"/>
<reference evidence="3" key="1">
    <citation type="submission" date="2015-02" db="EMBL/GenBank/DDBJ databases">
        <authorList>
            <person name="Chooi Y.-H."/>
        </authorList>
    </citation>
    <scope>NUCLEOTIDE SEQUENCE [LARGE SCALE GENOMIC DNA]</scope>
    <source>
        <strain evidence="3">strain Y</strain>
    </source>
</reference>
<sequence>MGERLDRTQEVRGSIPLGSTSISPRRHCTPVSVQRDIDSALKGVAVIVTGAHAVPTGRSAWILEIALSEWKGSVTRRSGMGRKVTLPSADLLVTEYQRHLDPYTFAVVPDGQQNAVRGLRSHRRVIAI</sequence>
<dbReference type="EMBL" id="LN829119">
    <property type="protein sequence ID" value="CPR16476.1"/>
    <property type="molecule type" value="Genomic_DNA"/>
</dbReference>
<dbReference type="Proteomes" id="UP000033187">
    <property type="component" value="Chromosome 1"/>
</dbReference>